<keyword evidence="1" id="KW-0732">Signal</keyword>
<evidence type="ECO:0000256" key="1">
    <source>
        <dbReference type="SAM" id="SignalP"/>
    </source>
</evidence>
<dbReference type="PROSITE" id="PS51257">
    <property type="entry name" value="PROKAR_LIPOPROTEIN"/>
    <property type="match status" value="1"/>
</dbReference>
<feature type="signal peptide" evidence="1">
    <location>
        <begin position="1"/>
        <end position="26"/>
    </location>
</feature>
<organism evidence="2 3">
    <name type="scientific">Acinetobacter venetianus</name>
    <dbReference type="NCBI Taxonomy" id="52133"/>
    <lineage>
        <taxon>Bacteria</taxon>
        <taxon>Pseudomonadati</taxon>
        <taxon>Pseudomonadota</taxon>
        <taxon>Gammaproteobacteria</taxon>
        <taxon>Moraxellales</taxon>
        <taxon>Moraxellaceae</taxon>
        <taxon>Acinetobacter</taxon>
    </lineage>
</organism>
<name>A0A150HSL5_9GAMM</name>
<dbReference type="EMBL" id="JRHX01000070">
    <property type="protein sequence ID" value="KXZ69759.1"/>
    <property type="molecule type" value="Genomic_DNA"/>
</dbReference>
<accession>A0A150HSL5</accession>
<gene>
    <name evidence="2" type="ORF">AVENLUH13518_02309</name>
</gene>
<dbReference type="AlphaFoldDB" id="A0A150HSL5"/>
<sequence>MNRQIRTFLLCVIGLSLLSACSPSQQVEHKELSQEELNKLDPETRNILETDISELEVSVPETDQSEAEYQDSLNEEIAENRPVQEEFDIRVYRAESQGTMTGYIDKIDIISLNDLPTTITGIQVNRGHCAVTRMYDYHNMHYGSVALAYPRCKAENIREVSVRTADGSYAYRIQ</sequence>
<feature type="chain" id="PRO_5007562928" description="Lipoprotein" evidence="1">
    <location>
        <begin position="27"/>
        <end position="174"/>
    </location>
</feature>
<evidence type="ECO:0008006" key="4">
    <source>
        <dbReference type="Google" id="ProtNLM"/>
    </source>
</evidence>
<dbReference type="PATRIC" id="fig|52133.19.peg.2330"/>
<reference evidence="2 3" key="1">
    <citation type="journal article" date="2016" name="Sci. Rep.">
        <title>Genomic and phenotypic characterization of the species Acinetobacter venetianus.</title>
        <authorList>
            <person name="Fondi M."/>
            <person name="Maida I."/>
            <person name="Perrin E."/>
            <person name="Orlandini V."/>
            <person name="La Torre L."/>
            <person name="Bosi E."/>
            <person name="Negroni A."/>
            <person name="Zanaroli G."/>
            <person name="Fava F."/>
            <person name="Decorosi F."/>
            <person name="Giovannetti L."/>
            <person name="Viti C."/>
            <person name="Vaneechoutte M."/>
            <person name="Dijkshoorn L."/>
            <person name="Fani R."/>
        </authorList>
    </citation>
    <scope>NUCLEOTIDE SEQUENCE [LARGE SCALE GENOMIC DNA]</scope>
    <source>
        <strain evidence="2 3">LUH13518</strain>
    </source>
</reference>
<evidence type="ECO:0000313" key="2">
    <source>
        <dbReference type="EMBL" id="KXZ69759.1"/>
    </source>
</evidence>
<dbReference type="Proteomes" id="UP000075544">
    <property type="component" value="Unassembled WGS sequence"/>
</dbReference>
<evidence type="ECO:0000313" key="3">
    <source>
        <dbReference type="Proteomes" id="UP000075544"/>
    </source>
</evidence>
<comment type="caution">
    <text evidence="2">The sequence shown here is derived from an EMBL/GenBank/DDBJ whole genome shotgun (WGS) entry which is preliminary data.</text>
</comment>
<proteinExistence type="predicted"/>
<protein>
    <recommendedName>
        <fullName evidence="4">Lipoprotein</fullName>
    </recommendedName>
</protein>
<dbReference type="RefSeq" id="WP_171254194.1">
    <property type="nucleotide sequence ID" value="NZ_JRHX01000070.1"/>
</dbReference>